<reference evidence="4" key="1">
    <citation type="journal article" date="2019" name="Int. J. Syst. Evol. Microbiol.">
        <title>The Global Catalogue of Microorganisms (GCM) 10K type strain sequencing project: providing services to taxonomists for standard genome sequencing and annotation.</title>
        <authorList>
            <consortium name="The Broad Institute Genomics Platform"/>
            <consortium name="The Broad Institute Genome Sequencing Center for Infectious Disease"/>
            <person name="Wu L."/>
            <person name="Ma J."/>
        </authorList>
    </citation>
    <scope>NUCLEOTIDE SEQUENCE [LARGE SCALE GENOMIC DNA]</scope>
    <source>
        <strain evidence="4">JCM 17924</strain>
    </source>
</reference>
<sequence length="392" mass="43459">MNIAADSPDFIPFNRPHLVGPELKYIQEAVLLGKLSGNGQFTQRCQQYFEEHYGIAKALLTTSGTAALEMAALLLDIQPGDEVIVPSYTFTSTANAFVLRGARIVFADSTATHPNLDVAAVARLITPRTRVLVPVHYAGTSCDMEALLALAKQHSLWVVEDAAQAVESRYQNRRLGTMGHLAAFSFHETKNISSGEGGLLAVNDPQLATRAEIIWEKGTNRAAFFRGEAARYEWVDVGSSFLPSELNAAFLWAQLGALGAIQQRRKQLWQRYQQALEPLAAAGCLELLKHPAESTPNWHLFALICRTESERDKLLAHMRAQHILAVFHYLPLHASPYFAPRHDGRPLPHAERFGRCLVRLPLFHDLSSDQQDRVIGAVRKFYATLGLVKSSS</sequence>
<comment type="caution">
    <text evidence="3">The sequence shown here is derived from an EMBL/GenBank/DDBJ whole genome shotgun (WGS) entry which is preliminary data.</text>
</comment>
<dbReference type="NCBIfam" id="NF008687">
    <property type="entry name" value="PRK11706.1"/>
    <property type="match status" value="1"/>
</dbReference>
<dbReference type="InterPro" id="IPR000653">
    <property type="entry name" value="DegT/StrS_aminotransferase"/>
</dbReference>
<keyword evidence="2" id="KW-0663">Pyridoxal phosphate</keyword>
<organism evidence="3 4">
    <name type="scientific">Hymenobacter koreensis</name>
    <dbReference type="NCBI Taxonomy" id="1084523"/>
    <lineage>
        <taxon>Bacteria</taxon>
        <taxon>Pseudomonadati</taxon>
        <taxon>Bacteroidota</taxon>
        <taxon>Cytophagia</taxon>
        <taxon>Cytophagales</taxon>
        <taxon>Hymenobacteraceae</taxon>
        <taxon>Hymenobacter</taxon>
    </lineage>
</organism>
<name>A0ABP8IUG8_9BACT</name>
<keyword evidence="4" id="KW-1185">Reference proteome</keyword>
<dbReference type="PIRSF" id="PIRSF000390">
    <property type="entry name" value="PLP_StrS"/>
    <property type="match status" value="1"/>
</dbReference>
<dbReference type="CDD" id="cd00616">
    <property type="entry name" value="AHBA_syn"/>
    <property type="match status" value="1"/>
</dbReference>
<dbReference type="NCBIfam" id="TIGR02379">
    <property type="entry name" value="ECA_wecE"/>
    <property type="match status" value="1"/>
</dbReference>
<gene>
    <name evidence="3" type="primary">rffA</name>
    <name evidence="3" type="ORF">GCM10023186_03220</name>
</gene>
<evidence type="ECO:0000313" key="3">
    <source>
        <dbReference type="EMBL" id="GAA4373053.1"/>
    </source>
</evidence>
<dbReference type="InterPro" id="IPR015422">
    <property type="entry name" value="PyrdxlP-dep_Trfase_small"/>
</dbReference>
<comment type="similarity">
    <text evidence="1 2">Belongs to the DegT/DnrJ/EryC1 family.</text>
</comment>
<protein>
    <submittedName>
        <fullName evidence="3">dTDP-4-amino-4,6-dideoxygalactose transaminase</fullName>
    </submittedName>
</protein>
<dbReference type="InterPro" id="IPR012749">
    <property type="entry name" value="WecE-like"/>
</dbReference>
<dbReference type="InterPro" id="IPR015424">
    <property type="entry name" value="PyrdxlP-dep_Trfase"/>
</dbReference>
<evidence type="ECO:0000256" key="2">
    <source>
        <dbReference type="RuleBase" id="RU004508"/>
    </source>
</evidence>
<evidence type="ECO:0000256" key="1">
    <source>
        <dbReference type="ARBA" id="ARBA00037999"/>
    </source>
</evidence>
<dbReference type="PANTHER" id="PTHR30244">
    <property type="entry name" value="TRANSAMINASE"/>
    <property type="match status" value="1"/>
</dbReference>
<dbReference type="EMBL" id="BAABHA010000001">
    <property type="protein sequence ID" value="GAA4373053.1"/>
    <property type="molecule type" value="Genomic_DNA"/>
</dbReference>
<dbReference type="InterPro" id="IPR015421">
    <property type="entry name" value="PyrdxlP-dep_Trfase_major"/>
</dbReference>
<evidence type="ECO:0000313" key="4">
    <source>
        <dbReference type="Proteomes" id="UP001500454"/>
    </source>
</evidence>
<proteinExistence type="inferred from homology"/>
<dbReference type="Gene3D" id="3.90.1150.10">
    <property type="entry name" value="Aspartate Aminotransferase, domain 1"/>
    <property type="match status" value="1"/>
</dbReference>
<dbReference type="PANTHER" id="PTHR30244:SF34">
    <property type="entry name" value="DTDP-4-AMINO-4,6-DIDEOXYGALACTOSE TRANSAMINASE"/>
    <property type="match status" value="1"/>
</dbReference>
<dbReference type="SUPFAM" id="SSF53383">
    <property type="entry name" value="PLP-dependent transferases"/>
    <property type="match status" value="1"/>
</dbReference>
<dbReference type="Gene3D" id="3.40.640.10">
    <property type="entry name" value="Type I PLP-dependent aspartate aminotransferase-like (Major domain)"/>
    <property type="match status" value="1"/>
</dbReference>
<dbReference type="Proteomes" id="UP001500454">
    <property type="component" value="Unassembled WGS sequence"/>
</dbReference>
<dbReference type="RefSeq" id="WP_345220758.1">
    <property type="nucleotide sequence ID" value="NZ_BAABHA010000001.1"/>
</dbReference>
<accession>A0ABP8IUG8</accession>
<dbReference type="Pfam" id="PF01041">
    <property type="entry name" value="DegT_DnrJ_EryC1"/>
    <property type="match status" value="1"/>
</dbReference>